<dbReference type="Gene3D" id="3.30.390.110">
    <property type="match status" value="1"/>
</dbReference>
<comment type="caution">
    <text evidence="7">The sequence shown here is derived from an EMBL/GenBank/DDBJ whole genome shotgun (WGS) entry which is preliminary data.</text>
</comment>
<comment type="similarity">
    <text evidence="2 4">Belongs to the MAK16 family.</text>
</comment>
<dbReference type="AlphaFoldDB" id="A0ABD2KKQ9"/>
<dbReference type="PANTHER" id="PTHR23405:SF4">
    <property type="entry name" value="PROTEIN MAK16 HOMOLOG"/>
    <property type="match status" value="1"/>
</dbReference>
<evidence type="ECO:0000313" key="8">
    <source>
        <dbReference type="Proteomes" id="UP001620645"/>
    </source>
</evidence>
<dbReference type="GO" id="GO:0030684">
    <property type="term" value="C:preribosome"/>
    <property type="evidence" value="ECO:0007669"/>
    <property type="project" value="UniProtKB-ARBA"/>
</dbReference>
<feature type="compositionally biased region" description="Acidic residues" evidence="5">
    <location>
        <begin position="220"/>
        <end position="235"/>
    </location>
</feature>
<protein>
    <recommendedName>
        <fullName evidence="4">Protein MAK16 homolog</fullName>
    </recommendedName>
</protein>
<dbReference type="EMBL" id="JBICCN010000015">
    <property type="protein sequence ID" value="KAL3103358.1"/>
    <property type="molecule type" value="Genomic_DNA"/>
</dbReference>
<feature type="compositionally biased region" description="Basic and acidic residues" evidence="5">
    <location>
        <begin position="209"/>
        <end position="219"/>
    </location>
</feature>
<feature type="region of interest" description="Disordered" evidence="5">
    <location>
        <begin position="190"/>
        <end position="235"/>
    </location>
</feature>
<dbReference type="FunFam" id="3.30.390.110:FF:000001">
    <property type="entry name" value="Protein MAK16 homolog"/>
    <property type="match status" value="1"/>
</dbReference>
<evidence type="ECO:0000256" key="3">
    <source>
        <dbReference type="ARBA" id="ARBA00023242"/>
    </source>
</evidence>
<dbReference type="Proteomes" id="UP001620645">
    <property type="component" value="Unassembled WGS sequence"/>
</dbReference>
<evidence type="ECO:0000256" key="4">
    <source>
        <dbReference type="PIRNR" id="PIRNR003352"/>
    </source>
</evidence>
<dbReference type="InterPro" id="IPR006958">
    <property type="entry name" value="Mak16"/>
</dbReference>
<evidence type="ECO:0000256" key="2">
    <source>
        <dbReference type="ARBA" id="ARBA00005514"/>
    </source>
</evidence>
<gene>
    <name evidence="7" type="ORF">niasHS_002544</name>
</gene>
<evidence type="ECO:0000256" key="5">
    <source>
        <dbReference type="SAM" id="MobiDB-lite"/>
    </source>
</evidence>
<dbReference type="InterPro" id="IPR029004">
    <property type="entry name" value="Ribosomal_eL28/Mak16"/>
</dbReference>
<keyword evidence="8" id="KW-1185">Reference proteome</keyword>
<dbReference type="Pfam" id="PF04874">
    <property type="entry name" value="Mak16"/>
    <property type="match status" value="1"/>
</dbReference>
<feature type="domain" description="Ribosomal eL28/Mak16" evidence="6">
    <location>
        <begin position="6"/>
        <end position="117"/>
    </location>
</feature>
<dbReference type="GO" id="GO:0005730">
    <property type="term" value="C:nucleolus"/>
    <property type="evidence" value="ECO:0007669"/>
    <property type="project" value="UniProtKB-UniRule"/>
</dbReference>
<accession>A0ABD2KKQ9</accession>
<evidence type="ECO:0000256" key="1">
    <source>
        <dbReference type="ARBA" id="ARBA00004123"/>
    </source>
</evidence>
<sequence length="235" mass="28027">MQSDDIVWNQLNKGHCSYKILTKAKKFCRNEFNLTGLCNRASCPLANSQYATVREENGVCFLFMKVAERSHFPGKLWEKVKLHRNLAKAVEQISTHLLHWSEYVRKKCKARLMRHHQCLNRMRKMELRGRTAKVIPLQRKIERRERRREEKALAAAKLDNAIERELLQRLKKGTYGSMYKFSDRTIDKAMERVDESEQSEEEEVEYETETTREKQRQFVEDFDESEEEGEDIEDY</sequence>
<dbReference type="Pfam" id="PF01778">
    <property type="entry name" value="Ribosomal_L28e"/>
    <property type="match status" value="1"/>
</dbReference>
<dbReference type="GO" id="GO:0042273">
    <property type="term" value="P:ribosomal large subunit biogenesis"/>
    <property type="evidence" value="ECO:0007669"/>
    <property type="project" value="UniProtKB-ARBA"/>
</dbReference>
<keyword evidence="3 4" id="KW-0539">Nucleus</keyword>
<evidence type="ECO:0000313" key="7">
    <source>
        <dbReference type="EMBL" id="KAL3103358.1"/>
    </source>
</evidence>
<comment type="subcellular location">
    <subcellularLocation>
        <location evidence="1">Nucleus</location>
    </subcellularLocation>
</comment>
<evidence type="ECO:0000259" key="6">
    <source>
        <dbReference type="Pfam" id="PF01778"/>
    </source>
</evidence>
<proteinExistence type="inferred from homology"/>
<dbReference type="PIRSF" id="PIRSF003352">
    <property type="entry name" value="MAK16"/>
    <property type="match status" value="1"/>
</dbReference>
<dbReference type="PANTHER" id="PTHR23405">
    <property type="entry name" value="MAINTENANCE OF KILLER 16 MAK16 PROTEIN-RELATED"/>
    <property type="match status" value="1"/>
</dbReference>
<feature type="compositionally biased region" description="Acidic residues" evidence="5">
    <location>
        <begin position="196"/>
        <end position="208"/>
    </location>
</feature>
<reference evidence="7 8" key="1">
    <citation type="submission" date="2024-10" db="EMBL/GenBank/DDBJ databases">
        <authorList>
            <person name="Kim D."/>
        </authorList>
    </citation>
    <scope>NUCLEOTIDE SEQUENCE [LARGE SCALE GENOMIC DNA]</scope>
    <source>
        <strain evidence="7">Taebaek</strain>
    </source>
</reference>
<name>A0ABD2KKQ9_HETSC</name>
<organism evidence="7 8">
    <name type="scientific">Heterodera schachtii</name>
    <name type="common">Sugarbeet cyst nematode worm</name>
    <name type="synonym">Tylenchus schachtii</name>
    <dbReference type="NCBI Taxonomy" id="97005"/>
    <lineage>
        <taxon>Eukaryota</taxon>
        <taxon>Metazoa</taxon>
        <taxon>Ecdysozoa</taxon>
        <taxon>Nematoda</taxon>
        <taxon>Chromadorea</taxon>
        <taxon>Rhabditida</taxon>
        <taxon>Tylenchina</taxon>
        <taxon>Tylenchomorpha</taxon>
        <taxon>Tylenchoidea</taxon>
        <taxon>Heteroderidae</taxon>
        <taxon>Heteroderinae</taxon>
        <taxon>Heterodera</taxon>
    </lineage>
</organism>